<dbReference type="GO" id="GO:0005506">
    <property type="term" value="F:iron ion binding"/>
    <property type="evidence" value="ECO:0007669"/>
    <property type="project" value="InterPro"/>
</dbReference>
<evidence type="ECO:0000256" key="8">
    <source>
        <dbReference type="ARBA" id="ARBA00023004"/>
    </source>
</evidence>
<dbReference type="PANTHER" id="PTHR46206:SF6">
    <property type="entry name" value="CYTOCHROME P450 MONOOXYGENASE AN1598-RELATED"/>
    <property type="match status" value="1"/>
</dbReference>
<evidence type="ECO:0000256" key="7">
    <source>
        <dbReference type="ARBA" id="ARBA00023002"/>
    </source>
</evidence>
<name>A0A8K0WIN8_9HYPO</name>
<dbReference type="GO" id="GO:0016020">
    <property type="term" value="C:membrane"/>
    <property type="evidence" value="ECO:0007669"/>
    <property type="project" value="UniProtKB-SubCell"/>
</dbReference>
<comment type="caution">
    <text evidence="10">The sequence shown here is derived from an EMBL/GenBank/DDBJ whole genome shotgun (WGS) entry which is preliminary data.</text>
</comment>
<dbReference type="PANTHER" id="PTHR46206">
    <property type="entry name" value="CYTOCHROME P450"/>
    <property type="match status" value="1"/>
</dbReference>
<keyword evidence="8" id="KW-0408">Iron</keyword>
<evidence type="ECO:0000256" key="5">
    <source>
        <dbReference type="ARBA" id="ARBA00022617"/>
    </source>
</evidence>
<evidence type="ECO:0000256" key="9">
    <source>
        <dbReference type="ARBA" id="ARBA00023033"/>
    </source>
</evidence>
<evidence type="ECO:0000256" key="1">
    <source>
        <dbReference type="ARBA" id="ARBA00001971"/>
    </source>
</evidence>
<comment type="cofactor">
    <cofactor evidence="1">
        <name>heme</name>
        <dbReference type="ChEBI" id="CHEBI:30413"/>
    </cofactor>
</comment>
<keyword evidence="5" id="KW-0349">Heme</keyword>
<evidence type="ECO:0000256" key="3">
    <source>
        <dbReference type="ARBA" id="ARBA00004685"/>
    </source>
</evidence>
<evidence type="ECO:0000256" key="4">
    <source>
        <dbReference type="ARBA" id="ARBA00010617"/>
    </source>
</evidence>
<evidence type="ECO:0000313" key="10">
    <source>
        <dbReference type="EMBL" id="KAH7303074.1"/>
    </source>
</evidence>
<evidence type="ECO:0000313" key="11">
    <source>
        <dbReference type="Proteomes" id="UP000813444"/>
    </source>
</evidence>
<comment type="pathway">
    <text evidence="3">Mycotoxin biosynthesis.</text>
</comment>
<protein>
    <submittedName>
        <fullName evidence="10">Uncharacterized protein</fullName>
    </submittedName>
</protein>
<keyword evidence="7" id="KW-0560">Oxidoreductase</keyword>
<dbReference type="Gene3D" id="1.10.630.10">
    <property type="entry name" value="Cytochrome P450"/>
    <property type="match status" value="1"/>
</dbReference>
<dbReference type="SUPFAM" id="SSF48264">
    <property type="entry name" value="Cytochrome P450"/>
    <property type="match status" value="1"/>
</dbReference>
<keyword evidence="6" id="KW-0479">Metal-binding</keyword>
<dbReference type="InterPro" id="IPR036396">
    <property type="entry name" value="Cyt_P450_sf"/>
</dbReference>
<keyword evidence="11" id="KW-1185">Reference proteome</keyword>
<gene>
    <name evidence="10" type="ORF">B0I35DRAFT_485466</name>
</gene>
<dbReference type="GO" id="GO:0016705">
    <property type="term" value="F:oxidoreductase activity, acting on paired donors, with incorporation or reduction of molecular oxygen"/>
    <property type="evidence" value="ECO:0007669"/>
    <property type="project" value="InterPro"/>
</dbReference>
<organism evidence="10 11">
    <name type="scientific">Stachybotrys elegans</name>
    <dbReference type="NCBI Taxonomy" id="80388"/>
    <lineage>
        <taxon>Eukaryota</taxon>
        <taxon>Fungi</taxon>
        <taxon>Dikarya</taxon>
        <taxon>Ascomycota</taxon>
        <taxon>Pezizomycotina</taxon>
        <taxon>Sordariomycetes</taxon>
        <taxon>Hypocreomycetidae</taxon>
        <taxon>Hypocreales</taxon>
        <taxon>Stachybotryaceae</taxon>
        <taxon>Stachybotrys</taxon>
    </lineage>
</organism>
<dbReference type="Proteomes" id="UP000813444">
    <property type="component" value="Unassembled WGS sequence"/>
</dbReference>
<keyword evidence="9" id="KW-0503">Monooxygenase</keyword>
<comment type="similarity">
    <text evidence="4">Belongs to the cytochrome P450 family.</text>
</comment>
<dbReference type="EMBL" id="JAGPNK010000041">
    <property type="protein sequence ID" value="KAH7303074.1"/>
    <property type="molecule type" value="Genomic_DNA"/>
</dbReference>
<sequence length="164" mass="18469">MVLFPRIIRMIIKISQRVLIGEELASNKDWLDVIQNCTGGAFSAVPQLWEIHPILRPFKAWLALPQLRAIKAHKHRARELLGPVLETRLKDLEDPNFKPPPDLLQLIIDGAPDGKGRDLDWQLEAQIGTGRAALSLQRALFSTFSTIFASDLNTLSGCDKKPWK</sequence>
<dbReference type="OrthoDB" id="4945151at2759"/>
<evidence type="ECO:0000256" key="6">
    <source>
        <dbReference type="ARBA" id="ARBA00022723"/>
    </source>
</evidence>
<reference evidence="10" key="1">
    <citation type="journal article" date="2021" name="Nat. Commun.">
        <title>Genetic determinants of endophytism in the Arabidopsis root mycobiome.</title>
        <authorList>
            <person name="Mesny F."/>
            <person name="Miyauchi S."/>
            <person name="Thiergart T."/>
            <person name="Pickel B."/>
            <person name="Atanasova L."/>
            <person name="Karlsson M."/>
            <person name="Huettel B."/>
            <person name="Barry K.W."/>
            <person name="Haridas S."/>
            <person name="Chen C."/>
            <person name="Bauer D."/>
            <person name="Andreopoulos W."/>
            <person name="Pangilinan J."/>
            <person name="LaButti K."/>
            <person name="Riley R."/>
            <person name="Lipzen A."/>
            <person name="Clum A."/>
            <person name="Drula E."/>
            <person name="Henrissat B."/>
            <person name="Kohler A."/>
            <person name="Grigoriev I.V."/>
            <person name="Martin F.M."/>
            <person name="Hacquard S."/>
        </authorList>
    </citation>
    <scope>NUCLEOTIDE SEQUENCE</scope>
    <source>
        <strain evidence="10">MPI-CAGE-CH-0235</strain>
    </source>
</reference>
<dbReference type="GO" id="GO:0004497">
    <property type="term" value="F:monooxygenase activity"/>
    <property type="evidence" value="ECO:0007669"/>
    <property type="project" value="UniProtKB-KW"/>
</dbReference>
<comment type="subcellular location">
    <subcellularLocation>
        <location evidence="2">Membrane</location>
        <topology evidence="2">Single-pass membrane protein</topology>
    </subcellularLocation>
</comment>
<accession>A0A8K0WIN8</accession>
<proteinExistence type="inferred from homology"/>
<dbReference type="GO" id="GO:0020037">
    <property type="term" value="F:heme binding"/>
    <property type="evidence" value="ECO:0007669"/>
    <property type="project" value="InterPro"/>
</dbReference>
<dbReference type="AlphaFoldDB" id="A0A8K0WIN8"/>
<evidence type="ECO:0000256" key="2">
    <source>
        <dbReference type="ARBA" id="ARBA00004167"/>
    </source>
</evidence>